<name>A0ACD1BGW6_9CLOT</name>
<gene>
    <name evidence="1" type="ORF">HH195_09640</name>
</gene>
<dbReference type="EMBL" id="CP051754">
    <property type="protein sequence ID" value="QPJ86558.1"/>
    <property type="molecule type" value="Genomic_DNA"/>
</dbReference>
<organism evidence="1 2">
    <name type="scientific">Candidatus Sarcina troglodytae</name>
    <dbReference type="NCBI Taxonomy" id="2726954"/>
    <lineage>
        <taxon>Bacteria</taxon>
        <taxon>Bacillati</taxon>
        <taxon>Bacillota</taxon>
        <taxon>Clostridia</taxon>
        <taxon>Eubacteriales</taxon>
        <taxon>Clostridiaceae</taxon>
        <taxon>Sarcina</taxon>
    </lineage>
</organism>
<reference evidence="1" key="1">
    <citation type="submission" date="2020-04" db="EMBL/GenBank/DDBJ databases">
        <title>A novel bacterium ('Candidatus Sarcina troglodytae' sp. nov.) linked to a protracted, uniformly lethal epizootic among sanctuary western chimpanzees (Pan troglodytes verus) in Sierra Leone.</title>
        <authorList>
            <person name="Owens L.A."/>
            <person name="Colitti B."/>
            <person name="Hirji I."/>
            <person name="Pizaro A."/>
            <person name="Jaffe J.E."/>
            <person name="Moittie S."/>
            <person name="Bishop-Lilly K.A."/>
            <person name="Estrella L.A."/>
            <person name="Voegtly L.J."/>
            <person name="Kuhn J.H."/>
            <person name="Suen G."/>
            <person name="Deblois C.L."/>
            <person name="Dunn C."/>
            <person name="Juan-Salles C."/>
            <person name="Goldberg T.L."/>
        </authorList>
    </citation>
    <scope>NUCLEOTIDE SEQUENCE</scope>
    <source>
        <strain evidence="1">JB2</strain>
    </source>
</reference>
<keyword evidence="2" id="KW-1185">Reference proteome</keyword>
<evidence type="ECO:0000313" key="2">
    <source>
        <dbReference type="Proteomes" id="UP000594603"/>
    </source>
</evidence>
<evidence type="ECO:0000313" key="1">
    <source>
        <dbReference type="EMBL" id="QPJ86558.1"/>
    </source>
</evidence>
<dbReference type="Proteomes" id="UP000594603">
    <property type="component" value="Chromosome"/>
</dbReference>
<protein>
    <submittedName>
        <fullName evidence="1">Uncharacterized protein</fullName>
    </submittedName>
</protein>
<proteinExistence type="predicted"/>
<sequence>MAKVIFEVNNLRNNNSIGRLVVSNNGRDKGNFYIVANIKEEYLYLVNGSTKTIEKPKKKKKKHVILTNVIDVNIKNSIESQDKNANLKIKRFIKLNGTVKEV</sequence>
<accession>A0ACD1BGW6</accession>